<evidence type="ECO:0000256" key="6">
    <source>
        <dbReference type="ARBA" id="ARBA00022840"/>
    </source>
</evidence>
<sequence length="389" mass="40665">MLTLVIDGTDRPALYGAAAARLAYRDGARFMHLPARFDLARDPDAAQYVHASGGLGPSGLFFAERSLGKTVEPALDLAAIIAAAREENVVVPVHPRFGQSAEAVAEPAREAGVSVLVVDVPVVDDCLGRGQATAGSDVSILLVGRERDHRDVYPAALVSLQDAASQLGLSLAVRFGEPAGLVGPGADDILAAADGILLPGGSSMCNVPAQIAASRHALENDIPVLGLCLGMQTMATAFAQRALATEAVNLAEADPDAPIKSFVAMAALGGEASLPIHRTGNAVGQARSGTKLASLIAGEPIRFRYNHRYCLAPGLHAKLQEAGLVISLASHDDRVVDGIEVPRHPFFWGFQGHPELGFPAGRPHPVFMAFLSAARERAQLSHSTTTEQN</sequence>
<proteinExistence type="inferred from homology"/>
<dbReference type="GO" id="GO:0005524">
    <property type="term" value="F:ATP binding"/>
    <property type="evidence" value="ECO:0007669"/>
    <property type="project" value="UniProtKB-KW"/>
</dbReference>
<evidence type="ECO:0000259" key="10">
    <source>
        <dbReference type="Pfam" id="PF00117"/>
    </source>
</evidence>
<reference evidence="11 12" key="1">
    <citation type="submission" date="2016-10" db="EMBL/GenBank/DDBJ databases">
        <authorList>
            <person name="de Groot N.N."/>
        </authorList>
    </citation>
    <scope>NUCLEOTIDE SEQUENCE [LARGE SCALE GENOMIC DNA]</scope>
    <source>
        <strain evidence="11 12">A52C2</strain>
    </source>
</reference>
<evidence type="ECO:0000313" key="11">
    <source>
        <dbReference type="EMBL" id="SEQ28404.1"/>
    </source>
</evidence>
<dbReference type="SUPFAM" id="SSF52317">
    <property type="entry name" value="Class I glutamine amidotransferase-like"/>
    <property type="match status" value="1"/>
</dbReference>
<dbReference type="InterPro" id="IPR017926">
    <property type="entry name" value="GATASE"/>
</dbReference>
<dbReference type="GO" id="GO:0003883">
    <property type="term" value="F:CTP synthase activity"/>
    <property type="evidence" value="ECO:0007669"/>
    <property type="project" value="UniProtKB-EC"/>
</dbReference>
<evidence type="ECO:0000256" key="2">
    <source>
        <dbReference type="ARBA" id="ARBA00007533"/>
    </source>
</evidence>
<evidence type="ECO:0000256" key="5">
    <source>
        <dbReference type="ARBA" id="ARBA00022741"/>
    </source>
</evidence>
<keyword evidence="11" id="KW-0808">Transferase</keyword>
<accession>A0A1H9ERT0</accession>
<keyword evidence="12" id="KW-1185">Reference proteome</keyword>
<evidence type="ECO:0000256" key="4">
    <source>
        <dbReference type="ARBA" id="ARBA00022598"/>
    </source>
</evidence>
<comment type="pathway">
    <text evidence="1">Pyrimidine metabolism; CTP biosynthesis via de novo pathway; CTP from UDP: step 2/2.</text>
</comment>
<dbReference type="Proteomes" id="UP000199647">
    <property type="component" value="Unassembled WGS sequence"/>
</dbReference>
<evidence type="ECO:0000256" key="8">
    <source>
        <dbReference type="ARBA" id="ARBA00022975"/>
    </source>
</evidence>
<dbReference type="OrthoDB" id="9813383at2"/>
<dbReference type="InterPro" id="IPR004468">
    <property type="entry name" value="CTP_synthase"/>
</dbReference>
<keyword evidence="5" id="KW-0547">Nucleotide-binding</keyword>
<evidence type="ECO:0000256" key="7">
    <source>
        <dbReference type="ARBA" id="ARBA00022962"/>
    </source>
</evidence>
<dbReference type="GO" id="GO:0016740">
    <property type="term" value="F:transferase activity"/>
    <property type="evidence" value="ECO:0007669"/>
    <property type="project" value="UniProtKB-KW"/>
</dbReference>
<evidence type="ECO:0000256" key="9">
    <source>
        <dbReference type="ARBA" id="ARBA00047781"/>
    </source>
</evidence>
<keyword evidence="8" id="KW-0665">Pyrimidine biosynthesis</keyword>
<evidence type="ECO:0000256" key="3">
    <source>
        <dbReference type="ARBA" id="ARBA00012291"/>
    </source>
</evidence>
<gene>
    <name evidence="11" type="ORF">SAMN05216548_103247</name>
</gene>
<evidence type="ECO:0000256" key="1">
    <source>
        <dbReference type="ARBA" id="ARBA00005171"/>
    </source>
</evidence>
<dbReference type="UniPathway" id="UPA00159">
    <property type="reaction ID" value="UER00277"/>
</dbReference>
<dbReference type="Pfam" id="PF00117">
    <property type="entry name" value="GATase"/>
    <property type="match status" value="1"/>
</dbReference>
<keyword evidence="4" id="KW-0436">Ligase</keyword>
<dbReference type="AlphaFoldDB" id="A0A1H9ERT0"/>
<comment type="similarity">
    <text evidence="2">Belongs to the CTP synthase family.</text>
</comment>
<dbReference type="PROSITE" id="PS51273">
    <property type="entry name" value="GATASE_TYPE_1"/>
    <property type="match status" value="1"/>
</dbReference>
<keyword evidence="7 11" id="KW-0315">Glutamine amidotransferase</keyword>
<dbReference type="EMBL" id="FOFG01000003">
    <property type="protein sequence ID" value="SEQ28404.1"/>
    <property type="molecule type" value="Genomic_DNA"/>
</dbReference>
<dbReference type="GO" id="GO:0042802">
    <property type="term" value="F:identical protein binding"/>
    <property type="evidence" value="ECO:0007669"/>
    <property type="project" value="TreeGrafter"/>
</dbReference>
<name>A0A1H9ERT0_9HYPH</name>
<dbReference type="GO" id="GO:0044210">
    <property type="term" value="P:'de novo' CTP biosynthetic process"/>
    <property type="evidence" value="ECO:0007669"/>
    <property type="project" value="UniProtKB-UniPathway"/>
</dbReference>
<organism evidence="11 12">
    <name type="scientific">Faunimonas pinastri</name>
    <dbReference type="NCBI Taxonomy" id="1855383"/>
    <lineage>
        <taxon>Bacteria</taxon>
        <taxon>Pseudomonadati</taxon>
        <taxon>Pseudomonadota</taxon>
        <taxon>Alphaproteobacteria</taxon>
        <taxon>Hyphomicrobiales</taxon>
        <taxon>Afifellaceae</taxon>
        <taxon>Faunimonas</taxon>
    </lineage>
</organism>
<feature type="domain" description="Glutamine amidotransferase" evidence="10">
    <location>
        <begin position="191"/>
        <end position="371"/>
    </location>
</feature>
<dbReference type="GO" id="GO:0019856">
    <property type="term" value="P:pyrimidine nucleobase biosynthetic process"/>
    <property type="evidence" value="ECO:0007669"/>
    <property type="project" value="TreeGrafter"/>
</dbReference>
<dbReference type="STRING" id="1855383.SAMN05216548_103247"/>
<dbReference type="RefSeq" id="WP_092495844.1">
    <property type="nucleotide sequence ID" value="NZ_FOFG01000003.1"/>
</dbReference>
<dbReference type="EC" id="6.3.4.2" evidence="3"/>
<dbReference type="InterPro" id="IPR029062">
    <property type="entry name" value="Class_I_gatase-like"/>
</dbReference>
<protein>
    <recommendedName>
        <fullName evidence="3">CTP synthase (glutamine hydrolyzing)</fullName>
        <ecNumber evidence="3">6.3.4.2</ecNumber>
    </recommendedName>
</protein>
<dbReference type="Gene3D" id="3.40.50.880">
    <property type="match status" value="1"/>
</dbReference>
<evidence type="ECO:0000313" key="12">
    <source>
        <dbReference type="Proteomes" id="UP000199647"/>
    </source>
</evidence>
<comment type="catalytic activity">
    <reaction evidence="9">
        <text>UTP + L-glutamine + ATP + H2O = CTP + L-glutamate + ADP + phosphate + 2 H(+)</text>
        <dbReference type="Rhea" id="RHEA:26426"/>
        <dbReference type="ChEBI" id="CHEBI:15377"/>
        <dbReference type="ChEBI" id="CHEBI:15378"/>
        <dbReference type="ChEBI" id="CHEBI:29985"/>
        <dbReference type="ChEBI" id="CHEBI:30616"/>
        <dbReference type="ChEBI" id="CHEBI:37563"/>
        <dbReference type="ChEBI" id="CHEBI:43474"/>
        <dbReference type="ChEBI" id="CHEBI:46398"/>
        <dbReference type="ChEBI" id="CHEBI:58359"/>
        <dbReference type="ChEBI" id="CHEBI:456216"/>
        <dbReference type="EC" id="6.3.4.2"/>
    </reaction>
</comment>
<dbReference type="PANTHER" id="PTHR11550">
    <property type="entry name" value="CTP SYNTHASE"/>
    <property type="match status" value="1"/>
</dbReference>
<dbReference type="PANTHER" id="PTHR11550:SF0">
    <property type="entry name" value="CTP SYNTHASE-RELATED"/>
    <property type="match status" value="1"/>
</dbReference>
<keyword evidence="6" id="KW-0067">ATP-binding</keyword>